<keyword evidence="3" id="KW-1185">Reference proteome</keyword>
<evidence type="ECO:0000313" key="3">
    <source>
        <dbReference type="Proteomes" id="UP001163105"/>
    </source>
</evidence>
<dbReference type="SUPFAM" id="SSF53098">
    <property type="entry name" value="Ribonuclease H-like"/>
    <property type="match status" value="1"/>
</dbReference>
<organism evidence="2 3">
    <name type="scientific">Purpureocillium lavendulum</name>
    <dbReference type="NCBI Taxonomy" id="1247861"/>
    <lineage>
        <taxon>Eukaryota</taxon>
        <taxon>Fungi</taxon>
        <taxon>Dikarya</taxon>
        <taxon>Ascomycota</taxon>
        <taxon>Pezizomycotina</taxon>
        <taxon>Sordariomycetes</taxon>
        <taxon>Hypocreomycetidae</taxon>
        <taxon>Hypocreales</taxon>
        <taxon>Ophiocordycipitaceae</taxon>
        <taxon>Purpureocillium</taxon>
    </lineage>
</organism>
<comment type="caution">
    <text evidence="2">The sequence shown here is derived from an EMBL/GenBank/DDBJ whole genome shotgun (WGS) entry which is preliminary data.</text>
</comment>
<feature type="compositionally biased region" description="Low complexity" evidence="1">
    <location>
        <begin position="220"/>
        <end position="231"/>
    </location>
</feature>
<reference evidence="2" key="1">
    <citation type="submission" date="2023-01" db="EMBL/GenBank/DDBJ databases">
        <title>The growth and conidiation of Purpureocillium lavendulum are regulated by nitrogen source and histone H3K14 acetylation.</title>
        <authorList>
            <person name="Tang P."/>
            <person name="Han J."/>
            <person name="Zhang C."/>
            <person name="Tang P."/>
            <person name="Qi F."/>
            <person name="Zhang K."/>
            <person name="Liang L."/>
        </authorList>
    </citation>
    <scope>NUCLEOTIDE SEQUENCE</scope>
    <source>
        <strain evidence="2">YMF1.00683</strain>
    </source>
</reference>
<feature type="compositionally biased region" description="Basic and acidic residues" evidence="1">
    <location>
        <begin position="232"/>
        <end position="241"/>
    </location>
</feature>
<name>A0AB34FA07_9HYPO</name>
<dbReference type="EMBL" id="JAQHRD010000044">
    <property type="protein sequence ID" value="KAJ6436014.1"/>
    <property type="molecule type" value="Genomic_DNA"/>
</dbReference>
<evidence type="ECO:0000313" key="2">
    <source>
        <dbReference type="EMBL" id="KAJ6436014.1"/>
    </source>
</evidence>
<gene>
    <name evidence="2" type="ORF">O9K51_11465</name>
</gene>
<dbReference type="InterPro" id="IPR012337">
    <property type="entry name" value="RNaseH-like_sf"/>
</dbReference>
<feature type="region of interest" description="Disordered" evidence="1">
    <location>
        <begin position="220"/>
        <end position="241"/>
    </location>
</feature>
<evidence type="ECO:0000256" key="1">
    <source>
        <dbReference type="SAM" id="MobiDB-lite"/>
    </source>
</evidence>
<accession>A0AB34FA07</accession>
<dbReference type="Proteomes" id="UP001163105">
    <property type="component" value="Unassembled WGS sequence"/>
</dbReference>
<sequence>MATVAYTATCPHRLAHLADFRVFGSPGCYDKNLGIWTVVEGDVGTDECNGLNGDDVRSLSVVDTNKGCILSFFTDENCTIGRASVLEKQCANSDGGSFKGWTIKCEPVFRLRIIPENAAASTINPETRSTPTDLKPYTCDTHETVKKWITRQFDTEKEKVKQRIQSATSRVHISCDLWASPNTLAILGVVAHYVTEDGQLQHHTLALKDIDNFAAKAILSTSPRKPSSSSRTTEKLEHDDSGNNATLKEIKAWRQKGPLGKLHNFVVFIQRSVQRSQRFQVLSRNRKLAREQRHKMEPRDGYFSKWTEADCAGDELSADDWIVLENVKSFLEKLKMTTKALELSFATLDNVLLAMDFMLAQFKRERKHTKAIQ</sequence>
<protein>
    <submittedName>
        <fullName evidence="2">AC transposase</fullName>
    </submittedName>
</protein>
<dbReference type="AlphaFoldDB" id="A0AB34FA07"/>
<proteinExistence type="predicted"/>